<reference evidence="1" key="2">
    <citation type="submission" date="2023-01" db="EMBL/GenBank/DDBJ databases">
        <authorList>
            <person name="Petersen C."/>
        </authorList>
    </citation>
    <scope>NUCLEOTIDE SEQUENCE</scope>
    <source>
        <strain evidence="1">IBT 12815</strain>
    </source>
</reference>
<sequence>MAFTSRGIGVDYDGGCGSNSSARSLAVSRSDPISIFVKDSARHGGSGQLPPVGNEHTTRHYSYVSELAAVPPKWGGRAAECEGLRWCSALVGGDGGALVECVLLLLGWQWPPS</sequence>
<dbReference type="RefSeq" id="XP_056750172.1">
    <property type="nucleotide sequence ID" value="XM_056901504.1"/>
</dbReference>
<name>A0AAD6DUP9_9EURO</name>
<accession>A0AAD6DUP9</accession>
<evidence type="ECO:0000313" key="1">
    <source>
        <dbReference type="EMBL" id="KAJ5593546.1"/>
    </source>
</evidence>
<dbReference type="Proteomes" id="UP001213799">
    <property type="component" value="Unassembled WGS sequence"/>
</dbReference>
<protein>
    <submittedName>
        <fullName evidence="1">Uncharacterized protein</fullName>
    </submittedName>
</protein>
<reference evidence="1" key="1">
    <citation type="journal article" date="2023" name="IMA Fungus">
        <title>Comparative genomic study of the Penicillium genus elucidates a diverse pangenome and 15 lateral gene transfer events.</title>
        <authorList>
            <person name="Petersen C."/>
            <person name="Sorensen T."/>
            <person name="Nielsen M.R."/>
            <person name="Sondergaard T.E."/>
            <person name="Sorensen J.L."/>
            <person name="Fitzpatrick D.A."/>
            <person name="Frisvad J.C."/>
            <person name="Nielsen K.L."/>
        </authorList>
    </citation>
    <scope>NUCLEOTIDE SEQUENCE</scope>
    <source>
        <strain evidence="1">IBT 12815</strain>
    </source>
</reference>
<gene>
    <name evidence="1" type="ORF">N7537_010450</name>
</gene>
<dbReference type="AlphaFoldDB" id="A0AAD6DUP9"/>
<organism evidence="1 2">
    <name type="scientific">Penicillium hordei</name>
    <dbReference type="NCBI Taxonomy" id="40994"/>
    <lineage>
        <taxon>Eukaryota</taxon>
        <taxon>Fungi</taxon>
        <taxon>Dikarya</taxon>
        <taxon>Ascomycota</taxon>
        <taxon>Pezizomycotina</taxon>
        <taxon>Eurotiomycetes</taxon>
        <taxon>Eurotiomycetidae</taxon>
        <taxon>Eurotiales</taxon>
        <taxon>Aspergillaceae</taxon>
        <taxon>Penicillium</taxon>
    </lineage>
</organism>
<comment type="caution">
    <text evidence="1">The sequence shown here is derived from an EMBL/GenBank/DDBJ whole genome shotgun (WGS) entry which is preliminary data.</text>
</comment>
<proteinExistence type="predicted"/>
<dbReference type="GeneID" id="81591746"/>
<keyword evidence="2" id="KW-1185">Reference proteome</keyword>
<evidence type="ECO:0000313" key="2">
    <source>
        <dbReference type="Proteomes" id="UP001213799"/>
    </source>
</evidence>
<dbReference type="EMBL" id="JAQJAE010000005">
    <property type="protein sequence ID" value="KAJ5593546.1"/>
    <property type="molecule type" value="Genomic_DNA"/>
</dbReference>